<evidence type="ECO:0000313" key="1">
    <source>
        <dbReference type="EMBL" id="QBZ70766.1"/>
    </source>
</evidence>
<reference evidence="1 2" key="1">
    <citation type="submission" date="2019-03" db="EMBL/GenBank/DDBJ databases">
        <authorList>
            <person name="Kim S.G."/>
            <person name="Park S.C."/>
        </authorList>
    </citation>
    <scope>NUCLEOTIDE SEQUENCE [LARGE SCALE GENOMIC DNA]</scope>
</reference>
<evidence type="ECO:0000313" key="2">
    <source>
        <dbReference type="Proteomes" id="UP000297195"/>
    </source>
</evidence>
<gene>
    <name evidence="1" type="ORF">pETSU_185</name>
</gene>
<protein>
    <submittedName>
        <fullName evidence="1">Uncharacterized protein</fullName>
    </submittedName>
</protein>
<organism evidence="1 2">
    <name type="scientific">Edwardsiella phage pEt-SU</name>
    <dbReference type="NCBI Taxonomy" id="2562142"/>
    <lineage>
        <taxon>Viruses</taxon>
        <taxon>Duplodnaviria</taxon>
        <taxon>Heunggongvirae</taxon>
        <taxon>Uroviricota</taxon>
        <taxon>Caudoviricetes</taxon>
        <taxon>Chimalliviridae</taxon>
        <taxon>Petsuvirus</taxon>
        <taxon>Petsuvirus pEtSU</taxon>
    </lineage>
</organism>
<sequence length="377" mass="43013">MSEQKVEKFLTEENINNLAAYILNCCQDAGDMGHIDAEYQEWRNRYKVSLGLMTWHISNDFLPKFWLFLSQGEEGWDKIQDAIEAEDGTIAEFVAPLLSSLEEAMVGYEPDESDPFYKLMGIDFENVDKRLQGLTTAGAGVIRDLARTVNAELDLVNKDRDVVKDFDGILTFDTNLGKDFKLHLCFDKIAPINEEGVGMVMRTPMTEEDGKLYLRDSYPKVLSKLEHMNNLVSALFETKAIKESQYLTDYTARAIDVLLTKAFTNQVITYIQFGGIDDWRVQSKDTPNNTACFKYLDDEVEHIIKLLDELPKQEGVDIYSIDIDTLAVFGRNNDNKVVTPAVQGFTEQKLLRRYSKGFERLLAIRLGMSDNAHFFRA</sequence>
<proteinExistence type="predicted"/>
<dbReference type="Proteomes" id="UP000297195">
    <property type="component" value="Segment"/>
</dbReference>
<name>A0A4D6DY91_9CAUD</name>
<keyword evidence="2" id="KW-1185">Reference proteome</keyword>
<dbReference type="EMBL" id="MK689364">
    <property type="protein sequence ID" value="QBZ70766.1"/>
    <property type="molecule type" value="Genomic_DNA"/>
</dbReference>
<accession>A0A4D6DY91</accession>